<protein>
    <submittedName>
        <fullName evidence="1">CUB domain-containing protein 1</fullName>
    </submittedName>
</protein>
<dbReference type="EMBL" id="CM024804">
    <property type="protein sequence ID" value="KAG8010198.1"/>
    <property type="molecule type" value="Genomic_DNA"/>
</dbReference>
<accession>A0ACB7F8E8</accession>
<gene>
    <name evidence="1" type="primary">CDCP1.2</name>
    <name evidence="1" type="ORF">GBF38_014412</name>
</gene>
<sequence>MSVSRVTLQILLLTAIASTVSEALKLTITPDRGSTLNISNSDVKGCKVCTGAARSRQCRASLLLKDNTPVSVEFDCAKPQDVFNVEILKNIECAAKSCTGHIIQSDSDLLPLLGFNRKFTWNLKASVSTAFKIDFSNTGLRQINASDSCADRHRYTLRAFQTTGDVAVGKYCKTGPISSAQILNRGSFSLDVPAGQKLQNGRFDVSVGEEIKSLAKMTLTLPKGTSSSELLSPNYPDSFPDDDVMEWYFNVPDKHKASVQFLKLRQPSCLKKDTAVEYHSRGRGALVLRLTDPQPEQNQGNFSLTLRNCEMDRRRAGSPGLSLNLKVFTSSISSPVSCKVDVSKMEGLTLHIKKLRPASDCEMKINSVPTETITVTSNSDLSFQDCLPEDVRVTALRVIGCNQLKDCPKTPINLSVPGLLPTCLPAPLSSATWTLRPPEHGTVELTSLSGYLKQSLPWLPCNDSVIIKLVEEDSTTVGHFCPQGAIQKVQIRTHNVSVTVSSTGDRALIFKNVLTAKLKEEISERYIFTVSPKRDTPVFLASPGWPAGMESYSTASWIISVPPKMEARLAFANISQPKCSNRHTSTKIQRVGRLEEDYSRREDEEAETEITVSETFYFNMSNCMPERGHFSAVTKITLQKSKNLLLMIILSVVAALLVIFVTVLVVVCVVIRKKKKKLNHQVSIYNPNGTVFLPGQNGLPETRDDNSEHEYASIEDTLVYTHLLRKGREIGMYGEFDTYRPFTGQTDSTKPLVSRNSDAEEMQNRAHQQLKSSSQEGPPLPIRPLSHGKRLVENEIYQAEGQSEDEHSPTLGPRLEPEGGN</sequence>
<proteinExistence type="predicted"/>
<dbReference type="Proteomes" id="UP000805704">
    <property type="component" value="Chromosome 16"/>
</dbReference>
<organism evidence="1 2">
    <name type="scientific">Nibea albiflora</name>
    <name type="common">Yellow drum</name>
    <name type="synonym">Corvina albiflora</name>
    <dbReference type="NCBI Taxonomy" id="240163"/>
    <lineage>
        <taxon>Eukaryota</taxon>
        <taxon>Metazoa</taxon>
        <taxon>Chordata</taxon>
        <taxon>Craniata</taxon>
        <taxon>Vertebrata</taxon>
        <taxon>Euteleostomi</taxon>
        <taxon>Actinopterygii</taxon>
        <taxon>Neopterygii</taxon>
        <taxon>Teleostei</taxon>
        <taxon>Neoteleostei</taxon>
        <taxon>Acanthomorphata</taxon>
        <taxon>Eupercaria</taxon>
        <taxon>Sciaenidae</taxon>
        <taxon>Nibea</taxon>
    </lineage>
</organism>
<comment type="caution">
    <text evidence="1">The sequence shown here is derived from an EMBL/GenBank/DDBJ whole genome shotgun (WGS) entry which is preliminary data.</text>
</comment>
<name>A0ACB7F8E8_NIBAL</name>
<evidence type="ECO:0000313" key="2">
    <source>
        <dbReference type="Proteomes" id="UP000805704"/>
    </source>
</evidence>
<reference evidence="1" key="1">
    <citation type="submission" date="2020-04" db="EMBL/GenBank/DDBJ databases">
        <title>A chromosome-scale assembly and high-density genetic map of the yellow drum (Nibea albiflora) genome.</title>
        <authorList>
            <person name="Xu D."/>
            <person name="Zhang W."/>
            <person name="Chen R."/>
            <person name="Tan P."/>
            <person name="Wang L."/>
            <person name="Song H."/>
            <person name="Tian L."/>
            <person name="Zhu Q."/>
            <person name="Wang B."/>
        </authorList>
    </citation>
    <scope>NUCLEOTIDE SEQUENCE</scope>
    <source>
        <strain evidence="1">ZJHYS-2018</strain>
    </source>
</reference>
<keyword evidence="2" id="KW-1185">Reference proteome</keyword>
<evidence type="ECO:0000313" key="1">
    <source>
        <dbReference type="EMBL" id="KAG8010198.1"/>
    </source>
</evidence>